<reference evidence="8 9" key="1">
    <citation type="submission" date="2015-09" db="EMBL/GenBank/DDBJ databases">
        <title>Host preference determinants of Valsa canker pathogens revealed by comparative genomics.</title>
        <authorList>
            <person name="Yin Z."/>
            <person name="Huang L."/>
        </authorList>
    </citation>
    <scope>NUCLEOTIDE SEQUENCE [LARGE SCALE GENOMIC DNA]</scope>
    <source>
        <strain evidence="8 9">03-1</strain>
    </source>
</reference>
<feature type="region of interest" description="Disordered" evidence="6">
    <location>
        <begin position="236"/>
        <end position="263"/>
    </location>
</feature>
<dbReference type="Gene3D" id="1.10.510.10">
    <property type="entry name" value="Transferase(Phosphotransferase) domain 1"/>
    <property type="match status" value="1"/>
</dbReference>
<feature type="domain" description="Protein kinase" evidence="7">
    <location>
        <begin position="1"/>
        <end position="188"/>
    </location>
</feature>
<dbReference type="GO" id="GO:0004674">
    <property type="term" value="F:protein serine/threonine kinase activity"/>
    <property type="evidence" value="ECO:0007669"/>
    <property type="project" value="UniProtKB-KW"/>
</dbReference>
<dbReference type="GO" id="GO:0005634">
    <property type="term" value="C:nucleus"/>
    <property type="evidence" value="ECO:0007669"/>
    <property type="project" value="TreeGrafter"/>
</dbReference>
<dbReference type="SUPFAM" id="SSF56112">
    <property type="entry name" value="Protein kinase-like (PK-like)"/>
    <property type="match status" value="1"/>
</dbReference>
<dbReference type="OrthoDB" id="10252171at2759"/>
<dbReference type="PROSITE" id="PS50011">
    <property type="entry name" value="PROTEIN_KINASE_DOM"/>
    <property type="match status" value="1"/>
</dbReference>
<evidence type="ECO:0000256" key="4">
    <source>
        <dbReference type="ARBA" id="ARBA00022777"/>
    </source>
</evidence>
<gene>
    <name evidence="8" type="ORF">VMCG_02006</name>
</gene>
<dbReference type="InterPro" id="IPR008271">
    <property type="entry name" value="Ser/Thr_kinase_AS"/>
</dbReference>
<evidence type="ECO:0000256" key="5">
    <source>
        <dbReference type="ARBA" id="ARBA00022840"/>
    </source>
</evidence>
<keyword evidence="2" id="KW-0808">Transferase</keyword>
<name>A0A423X397_9PEZI</name>
<dbReference type="PROSITE" id="PS00108">
    <property type="entry name" value="PROTEIN_KINASE_ST"/>
    <property type="match status" value="1"/>
</dbReference>
<dbReference type="STRING" id="356882.A0A423X397"/>
<evidence type="ECO:0000256" key="1">
    <source>
        <dbReference type="ARBA" id="ARBA00022527"/>
    </source>
</evidence>
<organism evidence="8 9">
    <name type="scientific">Cytospora schulzeri</name>
    <dbReference type="NCBI Taxonomy" id="448051"/>
    <lineage>
        <taxon>Eukaryota</taxon>
        <taxon>Fungi</taxon>
        <taxon>Dikarya</taxon>
        <taxon>Ascomycota</taxon>
        <taxon>Pezizomycotina</taxon>
        <taxon>Sordariomycetes</taxon>
        <taxon>Sordariomycetidae</taxon>
        <taxon>Diaporthales</taxon>
        <taxon>Cytosporaceae</taxon>
        <taxon>Cytospora</taxon>
    </lineage>
</organism>
<dbReference type="Pfam" id="PF00069">
    <property type="entry name" value="Pkinase"/>
    <property type="match status" value="1"/>
</dbReference>
<dbReference type="SMART" id="SM00220">
    <property type="entry name" value="S_TKc"/>
    <property type="match status" value="1"/>
</dbReference>
<dbReference type="EMBL" id="LKEA01000003">
    <property type="protein sequence ID" value="ROW10357.1"/>
    <property type="molecule type" value="Genomic_DNA"/>
</dbReference>
<evidence type="ECO:0000313" key="9">
    <source>
        <dbReference type="Proteomes" id="UP000283895"/>
    </source>
</evidence>
<keyword evidence="5" id="KW-0067">ATP-binding</keyword>
<evidence type="ECO:0000313" key="8">
    <source>
        <dbReference type="EMBL" id="ROW10357.1"/>
    </source>
</evidence>
<comment type="caution">
    <text evidence="8">The sequence shown here is derived from an EMBL/GenBank/DDBJ whole genome shotgun (WGS) entry which is preliminary data.</text>
</comment>
<dbReference type="AlphaFoldDB" id="A0A423X397"/>
<feature type="compositionally biased region" description="Low complexity" evidence="6">
    <location>
        <begin position="241"/>
        <end position="252"/>
    </location>
</feature>
<keyword evidence="4" id="KW-0418">Kinase</keyword>
<evidence type="ECO:0000256" key="2">
    <source>
        <dbReference type="ARBA" id="ARBA00022679"/>
    </source>
</evidence>
<dbReference type="InterPro" id="IPR011009">
    <property type="entry name" value="Kinase-like_dom_sf"/>
</dbReference>
<sequence>MEYCDHGDLKNYLQRWKTLTEKETQEVTLQILGGLSLMHEAGFAHRDVKPANIFIKRAPPEHWWVKLGDLGLSKRAEAIVGSTSVRGTPGFMAPEILGLNGEDPKTANAFSVDIWCLGETVYQALTGHGTFDYLGKLLGYVNGSIEFPQMALEKAEVSDSGIDFVRALMVSIPSQRLSVRQALDQPWMLFGEEAKFDTADGSFREETRFEQLDLEGSDEIGQASGEWTTEIVANAVGDHGSGSSETSTSSEHTFGHRDRSVDRTMKRSSIPLEIWPSKPDDVAHWIDTSRLVETRYRTMAAEDDNNSVDFDNDSESASGRDDIRTYIEDSDSSMDMKEVDDDHDPHWPLGPWSAELDLGAVPPDAVSRTTTPTYEAAGHSETEGPRCKAKSRLYPVLNVTNNELAAPADTLLCHCFQVAEEAEMAGHELSLFIKHEKKDGSSGDIFASIAARSANFLGFTNNSSEPYSLRLPGDPDFDATQLDSLHIRVMDTYGQMPGMPPLSSLNDEARHLLPSLRSLPPLECTTYDPWVRRALSVCELTEETKMDQTER</sequence>
<proteinExistence type="predicted"/>
<dbReference type="PANTHER" id="PTHR24345:SF0">
    <property type="entry name" value="CELL CYCLE SERINE_THREONINE-PROTEIN KINASE CDC5_MSD2"/>
    <property type="match status" value="1"/>
</dbReference>
<dbReference type="InterPro" id="IPR000719">
    <property type="entry name" value="Prot_kinase_dom"/>
</dbReference>
<keyword evidence="3" id="KW-0547">Nucleotide-binding</keyword>
<keyword evidence="1" id="KW-0723">Serine/threonine-protein kinase</keyword>
<protein>
    <recommendedName>
        <fullName evidence="7">Protein kinase domain-containing protein</fullName>
    </recommendedName>
</protein>
<feature type="compositionally biased region" description="Basic and acidic residues" evidence="6">
    <location>
        <begin position="253"/>
        <end position="263"/>
    </location>
</feature>
<evidence type="ECO:0000256" key="3">
    <source>
        <dbReference type="ARBA" id="ARBA00022741"/>
    </source>
</evidence>
<dbReference type="GO" id="GO:0005524">
    <property type="term" value="F:ATP binding"/>
    <property type="evidence" value="ECO:0007669"/>
    <property type="project" value="UniProtKB-KW"/>
</dbReference>
<keyword evidence="9" id="KW-1185">Reference proteome</keyword>
<evidence type="ECO:0000259" key="7">
    <source>
        <dbReference type="PROSITE" id="PS50011"/>
    </source>
</evidence>
<evidence type="ECO:0000256" key="6">
    <source>
        <dbReference type="SAM" id="MobiDB-lite"/>
    </source>
</evidence>
<accession>A0A423X397</accession>
<dbReference type="PANTHER" id="PTHR24345">
    <property type="entry name" value="SERINE/THREONINE-PROTEIN KINASE PLK"/>
    <property type="match status" value="1"/>
</dbReference>
<dbReference type="Proteomes" id="UP000283895">
    <property type="component" value="Unassembled WGS sequence"/>
</dbReference>